<evidence type="ECO:0000256" key="2">
    <source>
        <dbReference type="ARBA" id="ARBA00011255"/>
    </source>
</evidence>
<dbReference type="Pfam" id="PF07195">
    <property type="entry name" value="FliD_C"/>
    <property type="match status" value="1"/>
</dbReference>
<evidence type="ECO:0000313" key="8">
    <source>
        <dbReference type="EMBL" id="MYN05688.1"/>
    </source>
</evidence>
<reference evidence="8 9" key="1">
    <citation type="submission" date="2019-12" db="EMBL/GenBank/DDBJ databases">
        <title>Novel species isolated from a subtropical stream in China.</title>
        <authorList>
            <person name="Lu H."/>
        </authorList>
    </citation>
    <scope>NUCLEOTIDE SEQUENCE [LARGE SCALE GENOMIC DNA]</scope>
    <source>
        <strain evidence="8 9">DS3</strain>
    </source>
</reference>
<gene>
    <name evidence="8" type="primary">fliD</name>
    <name evidence="8" type="ORF">GTP41_26720</name>
</gene>
<dbReference type="GO" id="GO:0005576">
    <property type="term" value="C:extracellular region"/>
    <property type="evidence" value="ECO:0007669"/>
    <property type="project" value="UniProtKB-SubCell"/>
</dbReference>
<dbReference type="InterPro" id="IPR040026">
    <property type="entry name" value="FliD"/>
</dbReference>
<dbReference type="PANTHER" id="PTHR30288:SF0">
    <property type="entry name" value="FLAGELLAR HOOK-ASSOCIATED PROTEIN 2"/>
    <property type="match status" value="1"/>
</dbReference>
<feature type="domain" description="Flagellar hook-associated protein 2 N-terminal" evidence="6">
    <location>
        <begin position="8"/>
        <end position="101"/>
    </location>
</feature>
<protein>
    <recommendedName>
        <fullName evidence="5">Flagellar hook-associated protein 2</fullName>
        <shortName evidence="5">HAP2</shortName>
    </recommendedName>
    <alternativeName>
        <fullName evidence="5">Flagellar cap protein</fullName>
    </alternativeName>
</protein>
<keyword evidence="8" id="KW-0969">Cilium</keyword>
<evidence type="ECO:0000259" key="7">
    <source>
        <dbReference type="Pfam" id="PF07195"/>
    </source>
</evidence>
<dbReference type="InterPro" id="IPR010809">
    <property type="entry name" value="FliD_C"/>
</dbReference>
<evidence type="ECO:0000256" key="3">
    <source>
        <dbReference type="ARBA" id="ARBA00023054"/>
    </source>
</evidence>
<feature type="domain" description="Flagellar hook-associated protein 2 C-terminal" evidence="7">
    <location>
        <begin position="236"/>
        <end position="448"/>
    </location>
</feature>
<comment type="subunit">
    <text evidence="2 5">Homopentamer.</text>
</comment>
<comment type="similarity">
    <text evidence="1 5">Belongs to the FliD family.</text>
</comment>
<keyword evidence="8" id="KW-0282">Flagellum</keyword>
<evidence type="ECO:0000256" key="5">
    <source>
        <dbReference type="RuleBase" id="RU362066"/>
    </source>
</evidence>
<dbReference type="PANTHER" id="PTHR30288">
    <property type="entry name" value="FLAGELLAR CAP/ASSEMBLY PROTEIN FLID"/>
    <property type="match status" value="1"/>
</dbReference>
<evidence type="ECO:0000256" key="1">
    <source>
        <dbReference type="ARBA" id="ARBA00009764"/>
    </source>
</evidence>
<dbReference type="GO" id="GO:0009421">
    <property type="term" value="C:bacterial-type flagellum filament cap"/>
    <property type="evidence" value="ECO:0007669"/>
    <property type="project" value="InterPro"/>
</dbReference>
<dbReference type="RefSeq" id="WP_161028624.1">
    <property type="nucleotide sequence ID" value="NZ_WWCJ01000040.1"/>
</dbReference>
<accession>A0A6N9HPY1</accession>
<keyword evidence="5" id="KW-0964">Secreted</keyword>
<dbReference type="AlphaFoldDB" id="A0A6N9HPY1"/>
<name>A0A6N9HPY1_9BURK</name>
<dbReference type="Proteomes" id="UP000448575">
    <property type="component" value="Unassembled WGS sequence"/>
</dbReference>
<dbReference type="GO" id="GO:0007155">
    <property type="term" value="P:cell adhesion"/>
    <property type="evidence" value="ECO:0007669"/>
    <property type="project" value="InterPro"/>
</dbReference>
<keyword evidence="9" id="KW-1185">Reference proteome</keyword>
<proteinExistence type="inferred from homology"/>
<comment type="subcellular location">
    <subcellularLocation>
        <location evidence="5">Secreted</location>
    </subcellularLocation>
    <subcellularLocation>
        <location evidence="5">Bacterial flagellum</location>
    </subcellularLocation>
</comment>
<evidence type="ECO:0000313" key="9">
    <source>
        <dbReference type="Proteomes" id="UP000448575"/>
    </source>
</evidence>
<dbReference type="InterPro" id="IPR003481">
    <property type="entry name" value="FliD_N"/>
</dbReference>
<comment type="caution">
    <text evidence="8">The sequence shown here is derived from an EMBL/GenBank/DDBJ whole genome shotgun (WGS) entry which is preliminary data.</text>
</comment>
<keyword evidence="3" id="KW-0175">Coiled coil</keyword>
<dbReference type="Pfam" id="PF02465">
    <property type="entry name" value="FliD_N"/>
    <property type="match status" value="1"/>
</dbReference>
<comment type="function">
    <text evidence="5">Required for morphogenesis and for the elongation of the flagellar filament by facilitating polymerization of the flagellin monomers at the tip of growing filament. Forms a capping structure, which prevents flagellin subunits (transported through the central channel of the flagellum) from leaking out without polymerization at the distal end.</text>
</comment>
<evidence type="ECO:0000256" key="4">
    <source>
        <dbReference type="ARBA" id="ARBA00023143"/>
    </source>
</evidence>
<sequence length="463" mass="47436">MATTAPTFDPKSTATNLAQLYVEGRQKILTTQSNSASAVASALTKLSSAMSTFRSTLSALSGQSSVLANKASFSAEVGTATASASAAPGNYQFYVEQLATAGQVSYNGISNTAAATAGNMIVTLADGSNFTVTLASADKNLDGTLTAKEIAAAINVEAGNNARVTASTMTVAGQTRLVLTSSKTGADNGVVGIDTSQITDPGLAAELDGANQTVLQTAKDAVVWIGAQGGDPANRLQQASNTFNVIDGVSMTFTKAQAPLENPVALTVGRDDAATATNVQNFVDSWNKLLAVFKEVSAAGDPASGKAAGIYANDAGLSALKGRMQELLRTETGGSSLVAYGIAAQRDGTLALDKTRLGKALTANPDGLDAIFGKSGANATGVLGGLDGLLNSWTKAGTGQLATRKDSNVRLQATLATRQAALETQYDNAYKRYLAQFTQLQSLQSQMNGTTSMFDALFSKSDS</sequence>
<keyword evidence="8" id="KW-0966">Cell projection</keyword>
<keyword evidence="4 5" id="KW-0975">Bacterial flagellum</keyword>
<dbReference type="GO" id="GO:0009424">
    <property type="term" value="C:bacterial-type flagellum hook"/>
    <property type="evidence" value="ECO:0007669"/>
    <property type="project" value="UniProtKB-UniRule"/>
</dbReference>
<evidence type="ECO:0000259" key="6">
    <source>
        <dbReference type="Pfam" id="PF02465"/>
    </source>
</evidence>
<organism evidence="8 9">
    <name type="scientific">Pseudoduganella guangdongensis</name>
    <dbReference type="NCBI Taxonomy" id="2692179"/>
    <lineage>
        <taxon>Bacteria</taxon>
        <taxon>Pseudomonadati</taxon>
        <taxon>Pseudomonadota</taxon>
        <taxon>Betaproteobacteria</taxon>
        <taxon>Burkholderiales</taxon>
        <taxon>Oxalobacteraceae</taxon>
        <taxon>Telluria group</taxon>
        <taxon>Pseudoduganella</taxon>
    </lineage>
</organism>
<dbReference type="EMBL" id="WWCJ01000040">
    <property type="protein sequence ID" value="MYN05688.1"/>
    <property type="molecule type" value="Genomic_DNA"/>
</dbReference>